<dbReference type="GO" id="GO:0009927">
    <property type="term" value="F:histidine phosphotransfer kinase activity"/>
    <property type="evidence" value="ECO:0007669"/>
    <property type="project" value="TreeGrafter"/>
</dbReference>
<dbReference type="OrthoDB" id="437650at2"/>
<evidence type="ECO:0000256" key="4">
    <source>
        <dbReference type="ARBA" id="ARBA00022553"/>
    </source>
</evidence>
<dbReference type="Gene3D" id="3.10.580.10">
    <property type="entry name" value="CBS-domain"/>
    <property type="match status" value="1"/>
</dbReference>
<evidence type="ECO:0000313" key="16">
    <source>
        <dbReference type="EMBL" id="AFZ34095.1"/>
    </source>
</evidence>
<dbReference type="PRINTS" id="PR00344">
    <property type="entry name" value="BCTRLSENSOR"/>
</dbReference>
<dbReference type="Gene3D" id="3.30.565.10">
    <property type="entry name" value="Histidine kinase-like ATPase, C-terminal domain"/>
    <property type="match status" value="1"/>
</dbReference>
<dbReference type="InterPro" id="IPR000644">
    <property type="entry name" value="CBS_dom"/>
</dbReference>
<organism evidence="16 17">
    <name type="scientific">Stanieria cyanosphaera (strain ATCC 29371 / PCC 7437)</name>
    <dbReference type="NCBI Taxonomy" id="111780"/>
    <lineage>
        <taxon>Bacteria</taxon>
        <taxon>Bacillati</taxon>
        <taxon>Cyanobacteriota</taxon>
        <taxon>Cyanophyceae</taxon>
        <taxon>Pleurocapsales</taxon>
        <taxon>Dermocarpellaceae</taxon>
        <taxon>Stanieria</taxon>
    </lineage>
</organism>
<dbReference type="SUPFAM" id="SSF47384">
    <property type="entry name" value="Homodimeric domain of signal transducing histidine kinase"/>
    <property type="match status" value="1"/>
</dbReference>
<feature type="domain" description="CBS" evidence="15">
    <location>
        <begin position="17"/>
        <end position="84"/>
    </location>
</feature>
<comment type="catalytic activity">
    <reaction evidence="1">
        <text>ATP + protein L-histidine = ADP + protein N-phospho-L-histidine.</text>
        <dbReference type="EC" id="2.7.13.3"/>
    </reaction>
</comment>
<dbReference type="InterPro" id="IPR000014">
    <property type="entry name" value="PAS"/>
</dbReference>
<dbReference type="Pfam" id="PF00512">
    <property type="entry name" value="HisKA"/>
    <property type="match status" value="1"/>
</dbReference>
<gene>
    <name evidence="16" type="ordered locus">Sta7437_0488</name>
</gene>
<reference evidence="17" key="1">
    <citation type="journal article" date="2013" name="Proc. Natl. Acad. Sci. U.S.A.">
        <title>Improving the coverage of the cyanobacterial phylum using diversity-driven genome sequencing.</title>
        <authorList>
            <person name="Shih P.M."/>
            <person name="Wu D."/>
            <person name="Latifi A."/>
            <person name="Axen S.D."/>
            <person name="Fewer D.P."/>
            <person name="Talla E."/>
            <person name="Calteau A."/>
            <person name="Cai F."/>
            <person name="Tandeau de Marsac N."/>
            <person name="Rippka R."/>
            <person name="Herdman M."/>
            <person name="Sivonen K."/>
            <person name="Coursin T."/>
            <person name="Laurent T."/>
            <person name="Goodwin L."/>
            <person name="Nolan M."/>
            <person name="Davenport K.W."/>
            <person name="Han C.S."/>
            <person name="Rubin E.M."/>
            <person name="Eisen J.A."/>
            <person name="Woyke T."/>
            <person name="Gugger M."/>
            <person name="Kerfeld C.A."/>
        </authorList>
    </citation>
    <scope>NUCLEOTIDE SEQUENCE [LARGE SCALE GENOMIC DNA]</scope>
    <source>
        <strain evidence="17">ATCC 29371 / PCC 7437</strain>
    </source>
</reference>
<comment type="similarity">
    <text evidence="2">In the N-terminal section; belongs to the phytochrome family.</text>
</comment>
<dbReference type="CDD" id="cd00082">
    <property type="entry name" value="HisKA"/>
    <property type="match status" value="1"/>
</dbReference>
<dbReference type="PANTHER" id="PTHR43047">
    <property type="entry name" value="TWO-COMPONENT HISTIDINE PROTEIN KINASE"/>
    <property type="match status" value="1"/>
</dbReference>
<dbReference type="CDD" id="cd16922">
    <property type="entry name" value="HATPase_EvgS-ArcB-TorS-like"/>
    <property type="match status" value="1"/>
</dbReference>
<evidence type="ECO:0000259" key="14">
    <source>
        <dbReference type="PROSITE" id="PS50113"/>
    </source>
</evidence>
<evidence type="ECO:0000256" key="7">
    <source>
        <dbReference type="ARBA" id="ARBA00023012"/>
    </source>
</evidence>
<dbReference type="SMART" id="SM00387">
    <property type="entry name" value="HATPase_c"/>
    <property type="match status" value="1"/>
</dbReference>
<keyword evidence="6 16" id="KW-0418">Kinase</keyword>
<evidence type="ECO:0000256" key="2">
    <source>
        <dbReference type="ARBA" id="ARBA00006402"/>
    </source>
</evidence>
<dbReference type="Pfam" id="PF08448">
    <property type="entry name" value="PAS_4"/>
    <property type="match status" value="1"/>
</dbReference>
<dbReference type="InterPro" id="IPR036097">
    <property type="entry name" value="HisK_dim/P_sf"/>
</dbReference>
<evidence type="ECO:0000256" key="9">
    <source>
        <dbReference type="PROSITE-ProRule" id="PRU00703"/>
    </source>
</evidence>
<keyword evidence="8" id="KW-0472">Membrane</keyword>
<evidence type="ECO:0000259" key="11">
    <source>
        <dbReference type="PROSITE" id="PS50046"/>
    </source>
</evidence>
<dbReference type="SUPFAM" id="SSF55874">
    <property type="entry name" value="ATPase domain of HSP90 chaperone/DNA topoisomerase II/histidine kinase"/>
    <property type="match status" value="1"/>
</dbReference>
<dbReference type="Pfam" id="PF13426">
    <property type="entry name" value="PAS_9"/>
    <property type="match status" value="1"/>
</dbReference>
<feature type="domain" description="Phytochrome chromophore attachment site" evidence="11">
    <location>
        <begin position="178"/>
        <end position="313"/>
    </location>
</feature>
<keyword evidence="9" id="KW-0129">CBS domain</keyword>
<dbReference type="InterPro" id="IPR003018">
    <property type="entry name" value="GAF"/>
</dbReference>
<dbReference type="eggNOG" id="COG4191">
    <property type="taxonomic scope" value="Bacteria"/>
</dbReference>
<dbReference type="Gene3D" id="3.30.450.20">
    <property type="entry name" value="PAS domain"/>
    <property type="match status" value="2"/>
</dbReference>
<sequence length="847" mass="95790">MSGESQFLSSFSLEELFDPHPLIVQPNQLLLDVIEQMQSEQTSSEFAHQAKGYVLVSDNTSLLGMVTEAELIKIIVCKKDWQDTTIAEVVLRPSIYVQQKDILEFHHLVDYFTRYQTCYLPIVDSSHQLVGVISQKKVLLATGIDITERKQAEARLESQHRQTQLLAEITRKIRQSLKLDEIMQTAVTEVQQLLACDRVLIFKLQSNHTAIAVSESVLPGLPSLWGWEISAPLLQDDYLNQYRRGEVLALTDLNQTNLSSEIKNLLAQFAIQAKLVVPILIQDQLKGLLIVHQCSRRDWQSWEIDLLKQIADQIGVALSQAQLLNNLEELVQERTFKLTEINQKLEQEIQKHQETETALRESQQKLAGILDIAEEAIIAIDQHQQIQIFNQGAEKIFGYTATEVLGEKLDILLPEAFRSIHCQHVTNFGNSETISRRMTERNTTVVGLRKNGTQFPAEASISKLRSYQRHDSEEAKSGLIFTVILQDITERQQAEAALRRSEEQLRLITNALPILIAYLDVEQRYCFNNRPHKDWFGRSCSQINGCHLQEVMGQTAYQQVRPYVEIVLSGQPVTFELELSCLGKSRWISANYIPDFNSSGNIKGFFSMVSDITERIAVERMKSEFVSVASHEMRTPLTSIHGVIRLLAAGRLGKLSPSAQNMIEIAAKNTNRLTRLIDDVLDLERMESGREIIEQKICNAAELIQQAIDTMTAMAKEYQITLSSQATDLQIWADSDKIMQTLTNLISNAIKFSRPHSQILITAEQQNSEVLFRISDRGRGIPADKLESIFERFQQVDASDSREKGGTGLGLAICRHIVQQHGGKIWVESILGEGSTFYFTLPANPTS</sequence>
<dbReference type="Gene3D" id="1.10.287.130">
    <property type="match status" value="1"/>
</dbReference>
<dbReference type="Proteomes" id="UP000010473">
    <property type="component" value="Chromosome"/>
</dbReference>
<feature type="domain" description="PAS" evidence="13">
    <location>
        <begin position="362"/>
        <end position="415"/>
    </location>
</feature>
<dbReference type="InterPro" id="IPR013656">
    <property type="entry name" value="PAS_4"/>
</dbReference>
<evidence type="ECO:0000259" key="12">
    <source>
        <dbReference type="PROSITE" id="PS50109"/>
    </source>
</evidence>
<dbReference type="RefSeq" id="WP_015191768.1">
    <property type="nucleotide sequence ID" value="NC_019748.1"/>
</dbReference>
<dbReference type="InterPro" id="IPR035965">
    <property type="entry name" value="PAS-like_dom_sf"/>
</dbReference>
<dbReference type="GO" id="GO:0005886">
    <property type="term" value="C:plasma membrane"/>
    <property type="evidence" value="ECO:0007669"/>
    <property type="project" value="TreeGrafter"/>
</dbReference>
<dbReference type="SUPFAM" id="SSF55781">
    <property type="entry name" value="GAF domain-like"/>
    <property type="match status" value="1"/>
</dbReference>
<dbReference type="InterPro" id="IPR004358">
    <property type="entry name" value="Sig_transdc_His_kin-like_C"/>
</dbReference>
<evidence type="ECO:0000256" key="5">
    <source>
        <dbReference type="ARBA" id="ARBA00022679"/>
    </source>
</evidence>
<evidence type="ECO:0000256" key="1">
    <source>
        <dbReference type="ARBA" id="ARBA00000085"/>
    </source>
</evidence>
<dbReference type="InterPro" id="IPR036890">
    <property type="entry name" value="HATPase_C_sf"/>
</dbReference>
<dbReference type="eggNOG" id="COG2203">
    <property type="taxonomic scope" value="Bacteria"/>
</dbReference>
<evidence type="ECO:0000256" key="3">
    <source>
        <dbReference type="ARBA" id="ARBA00012438"/>
    </source>
</evidence>
<protein>
    <recommendedName>
        <fullName evidence="3">histidine kinase</fullName>
        <ecNumber evidence="3">2.7.13.3</ecNumber>
    </recommendedName>
</protein>
<dbReference type="Pfam" id="PF01590">
    <property type="entry name" value="GAF"/>
    <property type="match status" value="1"/>
</dbReference>
<dbReference type="InterPro" id="IPR000700">
    <property type="entry name" value="PAS-assoc_C"/>
</dbReference>
<keyword evidence="5" id="KW-0808">Transferase</keyword>
<dbReference type="InterPro" id="IPR003661">
    <property type="entry name" value="HisK_dim/P_dom"/>
</dbReference>
<dbReference type="SMART" id="SM00091">
    <property type="entry name" value="PAS"/>
    <property type="match status" value="2"/>
</dbReference>
<keyword evidence="7" id="KW-0902">Two-component regulatory system</keyword>
<dbReference type="NCBIfam" id="TIGR00229">
    <property type="entry name" value="sensory_box"/>
    <property type="match status" value="2"/>
</dbReference>
<dbReference type="KEGG" id="scs:Sta7437_0488"/>
<dbReference type="PANTHER" id="PTHR43047:SF72">
    <property type="entry name" value="OSMOSENSING HISTIDINE PROTEIN KINASE SLN1"/>
    <property type="match status" value="1"/>
</dbReference>
<dbReference type="EC" id="2.7.13.3" evidence="3"/>
<dbReference type="InterPro" id="IPR029016">
    <property type="entry name" value="GAF-like_dom_sf"/>
</dbReference>
<dbReference type="eggNOG" id="COG0517">
    <property type="taxonomic scope" value="Bacteria"/>
</dbReference>
<keyword evidence="17" id="KW-1185">Reference proteome</keyword>
<dbReference type="SMART" id="SM00388">
    <property type="entry name" value="HisKA"/>
    <property type="match status" value="1"/>
</dbReference>
<dbReference type="PROSITE" id="PS50046">
    <property type="entry name" value="PHYTOCHROME_2"/>
    <property type="match status" value="1"/>
</dbReference>
<feature type="domain" description="PAC" evidence="14">
    <location>
        <begin position="571"/>
        <end position="624"/>
    </location>
</feature>
<proteinExistence type="inferred from homology"/>
<keyword evidence="10" id="KW-0175">Coiled coil</keyword>
<evidence type="ECO:0000259" key="15">
    <source>
        <dbReference type="PROSITE" id="PS51371"/>
    </source>
</evidence>
<evidence type="ECO:0000256" key="8">
    <source>
        <dbReference type="ARBA" id="ARBA00023136"/>
    </source>
</evidence>
<dbReference type="PROSITE" id="PS50109">
    <property type="entry name" value="HIS_KIN"/>
    <property type="match status" value="1"/>
</dbReference>
<dbReference type="eggNOG" id="COG5002">
    <property type="taxonomic scope" value="Bacteria"/>
</dbReference>
<feature type="domain" description="PAC" evidence="14">
    <location>
        <begin position="441"/>
        <end position="500"/>
    </location>
</feature>
<evidence type="ECO:0000256" key="10">
    <source>
        <dbReference type="SAM" id="Coils"/>
    </source>
</evidence>
<feature type="domain" description="Histidine kinase" evidence="12">
    <location>
        <begin position="628"/>
        <end position="845"/>
    </location>
</feature>
<dbReference type="FunFam" id="3.30.565.10:FF:000006">
    <property type="entry name" value="Sensor histidine kinase WalK"/>
    <property type="match status" value="1"/>
</dbReference>
<dbReference type="InterPro" id="IPR005467">
    <property type="entry name" value="His_kinase_dom"/>
</dbReference>
<dbReference type="PROSITE" id="PS51371">
    <property type="entry name" value="CBS"/>
    <property type="match status" value="1"/>
</dbReference>
<dbReference type="AlphaFoldDB" id="K9XNC3"/>
<feature type="coiled-coil region" evidence="10">
    <location>
        <begin position="335"/>
        <end position="365"/>
    </location>
</feature>
<accession>K9XNC3</accession>
<dbReference type="Pfam" id="PF02518">
    <property type="entry name" value="HATPase_c"/>
    <property type="match status" value="1"/>
</dbReference>
<dbReference type="HOGENOM" id="CLU_000445_114_71_3"/>
<evidence type="ECO:0000259" key="13">
    <source>
        <dbReference type="PROSITE" id="PS50112"/>
    </source>
</evidence>
<name>K9XNC3_STAC7</name>
<dbReference type="SMART" id="SM00065">
    <property type="entry name" value="GAF"/>
    <property type="match status" value="1"/>
</dbReference>
<dbReference type="SUPFAM" id="SSF55785">
    <property type="entry name" value="PYP-like sensor domain (PAS domain)"/>
    <property type="match status" value="2"/>
</dbReference>
<dbReference type="EMBL" id="CP003653">
    <property type="protein sequence ID" value="AFZ34095.1"/>
    <property type="molecule type" value="Genomic_DNA"/>
</dbReference>
<evidence type="ECO:0000256" key="6">
    <source>
        <dbReference type="ARBA" id="ARBA00022777"/>
    </source>
</evidence>
<dbReference type="InterPro" id="IPR046342">
    <property type="entry name" value="CBS_dom_sf"/>
</dbReference>
<evidence type="ECO:0000313" key="17">
    <source>
        <dbReference type="Proteomes" id="UP000010473"/>
    </source>
</evidence>
<dbReference type="InterPro" id="IPR016132">
    <property type="entry name" value="Phyto_chromo_attachment"/>
</dbReference>
<dbReference type="STRING" id="111780.Sta7437_0488"/>
<dbReference type="FunFam" id="1.10.287.130:FF:000001">
    <property type="entry name" value="Two-component sensor histidine kinase"/>
    <property type="match status" value="1"/>
</dbReference>
<dbReference type="PATRIC" id="fig|111780.3.peg.508"/>
<dbReference type="InterPro" id="IPR003594">
    <property type="entry name" value="HATPase_dom"/>
</dbReference>
<dbReference type="PROSITE" id="PS50112">
    <property type="entry name" value="PAS"/>
    <property type="match status" value="1"/>
</dbReference>
<dbReference type="CDD" id="cd00130">
    <property type="entry name" value="PAS"/>
    <property type="match status" value="2"/>
</dbReference>
<dbReference type="PROSITE" id="PS50113">
    <property type="entry name" value="PAC"/>
    <property type="match status" value="2"/>
</dbReference>
<keyword evidence="4" id="KW-0597">Phosphoprotein</keyword>
<dbReference type="Pfam" id="PF00571">
    <property type="entry name" value="CBS"/>
    <property type="match status" value="1"/>
</dbReference>
<dbReference type="SUPFAM" id="SSF54631">
    <property type="entry name" value="CBS-domain pair"/>
    <property type="match status" value="1"/>
</dbReference>
<dbReference type="GO" id="GO:0000155">
    <property type="term" value="F:phosphorelay sensor kinase activity"/>
    <property type="evidence" value="ECO:0007669"/>
    <property type="project" value="InterPro"/>
</dbReference>
<dbReference type="Gene3D" id="3.30.450.40">
    <property type="match status" value="1"/>
</dbReference>